<keyword evidence="3" id="KW-1185">Reference proteome</keyword>
<feature type="compositionally biased region" description="Polar residues" evidence="1">
    <location>
        <begin position="244"/>
        <end position="253"/>
    </location>
</feature>
<dbReference type="EMBL" id="JAAEJV010000070">
    <property type="protein sequence ID" value="MBF5060066.1"/>
    <property type="molecule type" value="Genomic_DNA"/>
</dbReference>
<protein>
    <submittedName>
        <fullName evidence="2">Uncharacterized protein</fullName>
    </submittedName>
</protein>
<feature type="non-terminal residue" evidence="2">
    <location>
        <position position="1"/>
    </location>
</feature>
<feature type="region of interest" description="Disordered" evidence="1">
    <location>
        <begin position="146"/>
        <end position="253"/>
    </location>
</feature>
<evidence type="ECO:0000313" key="2">
    <source>
        <dbReference type="EMBL" id="MBF5060066.1"/>
    </source>
</evidence>
<sequence>KNPPVEETVKKHIFAVKETLTDELPNEAMNIPLAEEGAFWQEAVDRTKNTVSWIAHDAIEETGKLIGAPEESTYNCHEKIDGIMGTDFSSQFNPEVLAKQPDIIRGEVPIPVGGIVGSSGRVAAAARTAGIIGGAAVVGSALTQPAPGAPQGISDRSIDPRLPSHPDELLKDPSWVEITHPKAVQKGHRNFKNSQTGEILRFDQAKPEKSGHRGKDHWHRTNPNSTGDHDLFLDAQGDPVPKNSEASHLYSPQ</sequence>
<dbReference type="Proteomes" id="UP001194714">
    <property type="component" value="Unassembled WGS sequence"/>
</dbReference>
<gene>
    <name evidence="2" type="ORF">NEPTK9_001592</name>
</gene>
<evidence type="ECO:0000256" key="1">
    <source>
        <dbReference type="SAM" id="MobiDB-lite"/>
    </source>
</evidence>
<organism evidence="2 3">
    <name type="scientific">Candidatus Neptunichlamydia vexilliferae</name>
    <dbReference type="NCBI Taxonomy" id="1651774"/>
    <lineage>
        <taxon>Bacteria</taxon>
        <taxon>Pseudomonadati</taxon>
        <taxon>Chlamydiota</taxon>
        <taxon>Chlamydiia</taxon>
        <taxon>Parachlamydiales</taxon>
        <taxon>Simkaniaceae</taxon>
        <taxon>Candidatus Neptunichlamydia</taxon>
    </lineage>
</organism>
<accession>A0ABS0B2V0</accession>
<feature type="compositionally biased region" description="Basic and acidic residues" evidence="1">
    <location>
        <begin position="156"/>
        <end position="171"/>
    </location>
</feature>
<proteinExistence type="predicted"/>
<name>A0ABS0B2V0_9BACT</name>
<feature type="compositionally biased region" description="Basic and acidic residues" evidence="1">
    <location>
        <begin position="200"/>
        <end position="213"/>
    </location>
</feature>
<evidence type="ECO:0000313" key="3">
    <source>
        <dbReference type="Proteomes" id="UP001194714"/>
    </source>
</evidence>
<reference evidence="2 3" key="1">
    <citation type="submission" date="2020-01" db="EMBL/GenBank/DDBJ databases">
        <title>Draft genome sequence of Cand. Neptunochlamydia vexilliferae K9.</title>
        <authorList>
            <person name="Schulz F."/>
            <person name="Koestlbacher S."/>
            <person name="Wascher F."/>
            <person name="Pizzetti I."/>
            <person name="Horn M."/>
        </authorList>
    </citation>
    <scope>NUCLEOTIDE SEQUENCE [LARGE SCALE GENOMIC DNA]</scope>
    <source>
        <strain evidence="2 3">K9</strain>
    </source>
</reference>
<comment type="caution">
    <text evidence="2">The sequence shown here is derived from an EMBL/GenBank/DDBJ whole genome shotgun (WGS) entry which is preliminary data.</text>
</comment>